<proteinExistence type="predicted"/>
<name>S8E237_FOMSC</name>
<dbReference type="AlphaFoldDB" id="S8E237"/>
<dbReference type="Proteomes" id="UP000015241">
    <property type="component" value="Unassembled WGS sequence"/>
</dbReference>
<dbReference type="EMBL" id="KE504159">
    <property type="protein sequence ID" value="EPS99196.1"/>
    <property type="molecule type" value="Genomic_DNA"/>
</dbReference>
<evidence type="ECO:0000256" key="1">
    <source>
        <dbReference type="SAM" id="MobiDB-lite"/>
    </source>
</evidence>
<protein>
    <submittedName>
        <fullName evidence="2">Uncharacterized protein</fullName>
    </submittedName>
</protein>
<evidence type="ECO:0000313" key="2">
    <source>
        <dbReference type="EMBL" id="EPS99196.1"/>
    </source>
</evidence>
<sequence>MAILHPELKYQLSTFLPNFKQLCQDAAPCPNHPGICHITVVRLARDGFGKTYDYCPIHPQSHHVRAAVSTSNALDQDELDSIWERLPRHKMKLWENKHLFVGAVPEWNRTREFNELLRVGRRVVVEVFWYYARGQGPASVPMIGAVMYDSIIIPLSQPITQQMFTCFNPWHPDGGHPLDIEVWSTCAKTWCPVPSLSISLHLEYNELPILRLPSGREPFGPRKQHQIIRLHPADNIALGRTWVTPMCSMKRQMYELQYIWPEYFRCPRSHYQSVWKVDRSSLDNAIQPYKEYAEVVVYKDGEDNEKALGIRHVDQSDELSEGIGHGGREPQEGIKEGVMVLDSD</sequence>
<reference evidence="2 3" key="1">
    <citation type="journal article" date="2012" name="Science">
        <title>The Paleozoic origin of enzymatic lignin decomposition reconstructed from 31 fungal genomes.</title>
        <authorList>
            <person name="Floudas D."/>
            <person name="Binder M."/>
            <person name="Riley R."/>
            <person name="Barry K."/>
            <person name="Blanchette R.A."/>
            <person name="Henrissat B."/>
            <person name="Martinez A.T."/>
            <person name="Otillar R."/>
            <person name="Spatafora J.W."/>
            <person name="Yadav J.S."/>
            <person name="Aerts A."/>
            <person name="Benoit I."/>
            <person name="Boyd A."/>
            <person name="Carlson A."/>
            <person name="Copeland A."/>
            <person name="Coutinho P.M."/>
            <person name="de Vries R.P."/>
            <person name="Ferreira P."/>
            <person name="Findley K."/>
            <person name="Foster B."/>
            <person name="Gaskell J."/>
            <person name="Glotzer D."/>
            <person name="Gorecki P."/>
            <person name="Heitman J."/>
            <person name="Hesse C."/>
            <person name="Hori C."/>
            <person name="Igarashi K."/>
            <person name="Jurgens J.A."/>
            <person name="Kallen N."/>
            <person name="Kersten P."/>
            <person name="Kohler A."/>
            <person name="Kuees U."/>
            <person name="Kumar T.K.A."/>
            <person name="Kuo A."/>
            <person name="LaButti K."/>
            <person name="Larrondo L.F."/>
            <person name="Lindquist E."/>
            <person name="Ling A."/>
            <person name="Lombard V."/>
            <person name="Lucas S."/>
            <person name="Lundell T."/>
            <person name="Martin R."/>
            <person name="McLaughlin D.J."/>
            <person name="Morgenstern I."/>
            <person name="Morin E."/>
            <person name="Murat C."/>
            <person name="Nagy L.G."/>
            <person name="Nolan M."/>
            <person name="Ohm R.A."/>
            <person name="Patyshakuliyeva A."/>
            <person name="Rokas A."/>
            <person name="Ruiz-Duenas F.J."/>
            <person name="Sabat G."/>
            <person name="Salamov A."/>
            <person name="Samejima M."/>
            <person name="Schmutz J."/>
            <person name="Slot J.C."/>
            <person name="St John F."/>
            <person name="Stenlid J."/>
            <person name="Sun H."/>
            <person name="Sun S."/>
            <person name="Syed K."/>
            <person name="Tsang A."/>
            <person name="Wiebenga A."/>
            <person name="Young D."/>
            <person name="Pisabarro A."/>
            <person name="Eastwood D.C."/>
            <person name="Martin F."/>
            <person name="Cullen D."/>
            <person name="Grigoriev I.V."/>
            <person name="Hibbett D.S."/>
        </authorList>
    </citation>
    <scope>NUCLEOTIDE SEQUENCE</scope>
    <source>
        <strain evidence="3">FP-58527</strain>
    </source>
</reference>
<dbReference type="OrthoDB" id="10672632at2759"/>
<dbReference type="HOGENOM" id="CLU_071635_0_0_1"/>
<feature type="region of interest" description="Disordered" evidence="1">
    <location>
        <begin position="318"/>
        <end position="344"/>
    </location>
</feature>
<accession>S8E237</accession>
<evidence type="ECO:0000313" key="3">
    <source>
        <dbReference type="Proteomes" id="UP000015241"/>
    </source>
</evidence>
<organism evidence="2 3">
    <name type="scientific">Fomitopsis schrenkii</name>
    <name type="common">Brown rot fungus</name>
    <dbReference type="NCBI Taxonomy" id="2126942"/>
    <lineage>
        <taxon>Eukaryota</taxon>
        <taxon>Fungi</taxon>
        <taxon>Dikarya</taxon>
        <taxon>Basidiomycota</taxon>
        <taxon>Agaricomycotina</taxon>
        <taxon>Agaricomycetes</taxon>
        <taxon>Polyporales</taxon>
        <taxon>Fomitopsis</taxon>
    </lineage>
</organism>
<dbReference type="InParanoid" id="S8E237"/>
<gene>
    <name evidence="2" type="ORF">FOMPIDRAFT_1050930</name>
</gene>
<feature type="compositionally biased region" description="Basic and acidic residues" evidence="1">
    <location>
        <begin position="326"/>
        <end position="335"/>
    </location>
</feature>
<keyword evidence="3" id="KW-1185">Reference proteome</keyword>